<keyword evidence="4" id="KW-1185">Reference proteome</keyword>
<evidence type="ECO:0000256" key="1">
    <source>
        <dbReference type="SAM" id="MobiDB-lite"/>
    </source>
</evidence>
<feature type="transmembrane region" description="Helical" evidence="2">
    <location>
        <begin position="20"/>
        <end position="42"/>
    </location>
</feature>
<comment type="caution">
    <text evidence="3">The sequence shown here is derived from an EMBL/GenBank/DDBJ whole genome shotgun (WGS) entry which is preliminary data.</text>
</comment>
<feature type="compositionally biased region" description="Polar residues" evidence="1">
    <location>
        <begin position="56"/>
        <end position="68"/>
    </location>
</feature>
<evidence type="ECO:0000256" key="2">
    <source>
        <dbReference type="SAM" id="Phobius"/>
    </source>
</evidence>
<feature type="region of interest" description="Disordered" evidence="1">
    <location>
        <begin position="54"/>
        <end position="76"/>
    </location>
</feature>
<sequence>MNILVETASLSLPLLSWHVLAIWVAYPILGPINPGVLSIILIPHRRAMPCNPLQPTPQYISKGRSNSRGLEAETCI</sequence>
<proteinExistence type="predicted"/>
<keyword evidence="2" id="KW-0812">Transmembrane</keyword>
<reference evidence="4" key="1">
    <citation type="journal article" date="2023" name="Mol. Phylogenet. Evol.">
        <title>Genome-scale phylogeny and comparative genomics of the fungal order Sordariales.</title>
        <authorList>
            <person name="Hensen N."/>
            <person name="Bonometti L."/>
            <person name="Westerberg I."/>
            <person name="Brannstrom I.O."/>
            <person name="Guillou S."/>
            <person name="Cros-Aarteil S."/>
            <person name="Calhoun S."/>
            <person name="Haridas S."/>
            <person name="Kuo A."/>
            <person name="Mondo S."/>
            <person name="Pangilinan J."/>
            <person name="Riley R."/>
            <person name="LaButti K."/>
            <person name="Andreopoulos B."/>
            <person name="Lipzen A."/>
            <person name="Chen C."/>
            <person name="Yan M."/>
            <person name="Daum C."/>
            <person name="Ng V."/>
            <person name="Clum A."/>
            <person name="Steindorff A."/>
            <person name="Ohm R.A."/>
            <person name="Martin F."/>
            <person name="Silar P."/>
            <person name="Natvig D.O."/>
            <person name="Lalanne C."/>
            <person name="Gautier V."/>
            <person name="Ament-Velasquez S.L."/>
            <person name="Kruys A."/>
            <person name="Hutchinson M.I."/>
            <person name="Powell A.J."/>
            <person name="Barry K."/>
            <person name="Miller A.N."/>
            <person name="Grigoriev I.V."/>
            <person name="Debuchy R."/>
            <person name="Gladieux P."/>
            <person name="Hiltunen Thoren M."/>
            <person name="Johannesson H."/>
        </authorList>
    </citation>
    <scope>NUCLEOTIDE SEQUENCE [LARGE SCALE GENOMIC DNA]</scope>
    <source>
        <strain evidence="4">CBS 340.73</strain>
    </source>
</reference>
<accession>A0AAN6N0F7</accession>
<evidence type="ECO:0000313" key="3">
    <source>
        <dbReference type="EMBL" id="KAK3936871.1"/>
    </source>
</evidence>
<organism evidence="3 4">
    <name type="scientific">Diplogelasinospora grovesii</name>
    <dbReference type="NCBI Taxonomy" id="303347"/>
    <lineage>
        <taxon>Eukaryota</taxon>
        <taxon>Fungi</taxon>
        <taxon>Dikarya</taxon>
        <taxon>Ascomycota</taxon>
        <taxon>Pezizomycotina</taxon>
        <taxon>Sordariomycetes</taxon>
        <taxon>Sordariomycetidae</taxon>
        <taxon>Sordariales</taxon>
        <taxon>Diplogelasinosporaceae</taxon>
        <taxon>Diplogelasinospora</taxon>
    </lineage>
</organism>
<dbReference type="AlphaFoldDB" id="A0AAN6N0F7"/>
<evidence type="ECO:0000313" key="4">
    <source>
        <dbReference type="Proteomes" id="UP001303473"/>
    </source>
</evidence>
<name>A0AAN6N0F7_9PEZI</name>
<keyword evidence="2" id="KW-1133">Transmembrane helix</keyword>
<dbReference type="Proteomes" id="UP001303473">
    <property type="component" value="Unassembled WGS sequence"/>
</dbReference>
<protein>
    <submittedName>
        <fullName evidence="3">Uncharacterized protein</fullName>
    </submittedName>
</protein>
<dbReference type="EMBL" id="MU853870">
    <property type="protein sequence ID" value="KAK3936871.1"/>
    <property type="molecule type" value="Genomic_DNA"/>
</dbReference>
<keyword evidence="2" id="KW-0472">Membrane</keyword>
<gene>
    <name evidence="3" type="ORF">QBC46DRAFT_394101</name>
</gene>